<dbReference type="AlphaFoldDB" id="A0A2I0U8X3"/>
<dbReference type="Proteomes" id="UP000233556">
    <property type="component" value="Unassembled WGS sequence"/>
</dbReference>
<reference evidence="2" key="2">
    <citation type="submission" date="2017-12" db="EMBL/GenBank/DDBJ databases">
        <title>Genome sequence of the Bar-tailed Godwit (Limosa lapponica baueri).</title>
        <authorList>
            <person name="Lima N.C.B."/>
            <person name="Parody-Merino A.M."/>
            <person name="Battley P.F."/>
            <person name="Fidler A.E."/>
            <person name="Prosdocimi F."/>
        </authorList>
    </citation>
    <scope>NUCLEOTIDE SEQUENCE [LARGE SCALE GENOMIC DNA]</scope>
</reference>
<keyword evidence="2" id="KW-1185">Reference proteome</keyword>
<organism evidence="1 2">
    <name type="scientific">Limosa lapponica baueri</name>
    <dbReference type="NCBI Taxonomy" id="1758121"/>
    <lineage>
        <taxon>Eukaryota</taxon>
        <taxon>Metazoa</taxon>
        <taxon>Chordata</taxon>
        <taxon>Craniata</taxon>
        <taxon>Vertebrata</taxon>
        <taxon>Euteleostomi</taxon>
        <taxon>Archelosauria</taxon>
        <taxon>Archosauria</taxon>
        <taxon>Dinosauria</taxon>
        <taxon>Saurischia</taxon>
        <taxon>Theropoda</taxon>
        <taxon>Coelurosauria</taxon>
        <taxon>Aves</taxon>
        <taxon>Neognathae</taxon>
        <taxon>Neoaves</taxon>
        <taxon>Charadriiformes</taxon>
        <taxon>Scolopacidae</taxon>
        <taxon>Limosa</taxon>
    </lineage>
</organism>
<gene>
    <name evidence="1" type="ORF">llap_7194</name>
</gene>
<dbReference type="EMBL" id="KZ505988">
    <property type="protein sequence ID" value="PKU42505.1"/>
    <property type="molecule type" value="Genomic_DNA"/>
</dbReference>
<sequence length="103" mass="11459">MGLLDPWLGDPRISITLQVLVLLGTDIGAYVGSYSNPHDEHCVYSNQHNELCGYSNPCDECCSYSNPNDKHCSYSNPHDGQCSYCTREPTDGSISHPYTEEKI</sequence>
<protein>
    <submittedName>
        <fullName evidence="1">Uncharacterized protein</fullName>
    </submittedName>
</protein>
<proteinExistence type="predicted"/>
<reference evidence="2" key="1">
    <citation type="submission" date="2017-11" db="EMBL/GenBank/DDBJ databases">
        <authorList>
            <person name="Lima N.C."/>
            <person name="Parody-Merino A.M."/>
            <person name="Battley P.F."/>
            <person name="Fidler A.E."/>
            <person name="Prosdocimi F."/>
        </authorList>
    </citation>
    <scope>NUCLEOTIDE SEQUENCE [LARGE SCALE GENOMIC DNA]</scope>
</reference>
<evidence type="ECO:0000313" key="2">
    <source>
        <dbReference type="Proteomes" id="UP000233556"/>
    </source>
</evidence>
<name>A0A2I0U8X3_LIMLA</name>
<evidence type="ECO:0000313" key="1">
    <source>
        <dbReference type="EMBL" id="PKU42505.1"/>
    </source>
</evidence>
<accession>A0A2I0U8X3</accession>